<organism evidence="2 3">
    <name type="scientific">Extremus antarcticus</name>
    <dbReference type="NCBI Taxonomy" id="702011"/>
    <lineage>
        <taxon>Eukaryota</taxon>
        <taxon>Fungi</taxon>
        <taxon>Dikarya</taxon>
        <taxon>Ascomycota</taxon>
        <taxon>Pezizomycotina</taxon>
        <taxon>Dothideomycetes</taxon>
        <taxon>Dothideomycetidae</taxon>
        <taxon>Mycosphaerellales</taxon>
        <taxon>Extremaceae</taxon>
        <taxon>Extremus</taxon>
    </lineage>
</organism>
<name>A0AAJ0LWG4_9PEZI</name>
<reference evidence="2" key="1">
    <citation type="submission" date="2023-04" db="EMBL/GenBank/DDBJ databases">
        <title>Black Yeasts Isolated from many extreme environments.</title>
        <authorList>
            <person name="Coleine C."/>
            <person name="Stajich J.E."/>
            <person name="Selbmann L."/>
        </authorList>
    </citation>
    <scope>NUCLEOTIDE SEQUENCE</scope>
    <source>
        <strain evidence="2">CCFEE 5312</strain>
    </source>
</reference>
<comment type="caution">
    <text evidence="2">The sequence shown here is derived from an EMBL/GenBank/DDBJ whole genome shotgun (WGS) entry which is preliminary data.</text>
</comment>
<gene>
    <name evidence="2" type="ORF">LTR09_000848</name>
</gene>
<dbReference type="EMBL" id="JAWDJX010000002">
    <property type="protein sequence ID" value="KAK3057773.1"/>
    <property type="molecule type" value="Genomic_DNA"/>
</dbReference>
<proteinExistence type="predicted"/>
<evidence type="ECO:0000256" key="1">
    <source>
        <dbReference type="SAM" id="MobiDB-lite"/>
    </source>
</evidence>
<dbReference type="Proteomes" id="UP001271007">
    <property type="component" value="Unassembled WGS sequence"/>
</dbReference>
<accession>A0AAJ0LWG4</accession>
<evidence type="ECO:0000313" key="2">
    <source>
        <dbReference type="EMBL" id="KAK3057773.1"/>
    </source>
</evidence>
<keyword evidence="3" id="KW-1185">Reference proteome</keyword>
<sequence length="190" mass="20536">MDDERNADLAIGDLAIEDLGTGAPSNEDPKTAESATRNPGIEETAAKGKAPKNESKSEHEAERKLDVFLNKTPDLQPLKPILLFLCGAFATTAAESATLHPSAGMIGRLLEAAGGERALNKQESAILEPCCKLCDIFFKVLKVSSCTANSRLYAPHDHFPGDAYGWKTPEGIGPELARYIRKGFKVELRK</sequence>
<feature type="region of interest" description="Disordered" evidence="1">
    <location>
        <begin position="1"/>
        <end position="59"/>
    </location>
</feature>
<evidence type="ECO:0000313" key="3">
    <source>
        <dbReference type="Proteomes" id="UP001271007"/>
    </source>
</evidence>
<dbReference type="AlphaFoldDB" id="A0AAJ0LWG4"/>
<protein>
    <submittedName>
        <fullName evidence="2">Uncharacterized protein</fullName>
    </submittedName>
</protein>